<dbReference type="AlphaFoldDB" id="A0A086J2B8"/>
<evidence type="ECO:0000313" key="4">
    <source>
        <dbReference type="Proteomes" id="UP000054524"/>
    </source>
</evidence>
<reference evidence="3 4" key="1">
    <citation type="journal article" date="2014" name="Genome Announc.">
        <title>Genome Sequence of the Microsporidian Species Nematocida sp1 Strain ERTm6 (ATCC PRA-372).</title>
        <authorList>
            <person name="Bakowski M.A."/>
            <person name="Priest M."/>
            <person name="Young S."/>
            <person name="Cuomo C.A."/>
            <person name="Troemel E.R."/>
        </authorList>
    </citation>
    <scope>NUCLEOTIDE SEQUENCE [LARGE SCALE GENOMIC DNA]</scope>
    <source>
        <strain evidence="3 4">ERTm6</strain>
    </source>
</reference>
<feature type="domain" description="RRM" evidence="2">
    <location>
        <begin position="7"/>
        <end position="79"/>
    </location>
</feature>
<dbReference type="Gene3D" id="3.30.70.330">
    <property type="match status" value="1"/>
</dbReference>
<protein>
    <recommendedName>
        <fullName evidence="2">RRM domain-containing protein</fullName>
    </recommendedName>
</protein>
<dbReference type="RefSeq" id="XP_052904841.1">
    <property type="nucleotide sequence ID" value="XM_053049036.1"/>
</dbReference>
<dbReference type="GO" id="GO:0003723">
    <property type="term" value="F:RNA binding"/>
    <property type="evidence" value="ECO:0007669"/>
    <property type="project" value="UniProtKB-UniRule"/>
</dbReference>
<evidence type="ECO:0000256" key="1">
    <source>
        <dbReference type="PROSITE-ProRule" id="PRU00176"/>
    </source>
</evidence>
<dbReference type="HOGENOM" id="CLU_1185296_0_0_1"/>
<gene>
    <name evidence="3" type="ORF">NESG_01406</name>
</gene>
<name>A0A086J2B8_NEMA1</name>
<accession>A0A086J2B8</accession>
<dbReference type="GeneID" id="77676379"/>
<organism evidence="3 4">
    <name type="scientific">Nematocida ausubeli (strain ATCC PRA-371 / ERTm2)</name>
    <name type="common">Nematode killer fungus</name>
    <dbReference type="NCBI Taxonomy" id="1913371"/>
    <lineage>
        <taxon>Eukaryota</taxon>
        <taxon>Fungi</taxon>
        <taxon>Fungi incertae sedis</taxon>
        <taxon>Microsporidia</taxon>
        <taxon>Nematocida</taxon>
    </lineage>
</organism>
<dbReference type="EMBL" id="AKIJ01000003">
    <property type="protein sequence ID" value="KFG26286.1"/>
    <property type="molecule type" value="Genomic_DNA"/>
</dbReference>
<dbReference type="PROSITE" id="PS50102">
    <property type="entry name" value="RRM"/>
    <property type="match status" value="1"/>
</dbReference>
<comment type="caution">
    <text evidence="3">The sequence shown here is derived from an EMBL/GenBank/DDBJ whole genome shotgun (WGS) entry which is preliminary data.</text>
</comment>
<proteinExistence type="predicted"/>
<dbReference type="SUPFAM" id="SSF54928">
    <property type="entry name" value="RNA-binding domain, RBD"/>
    <property type="match status" value="1"/>
</dbReference>
<sequence length="234" mass="26615">MDEHTTRTILITDFPKNIAHAHLLRICKTVGAVKEHFVMNNKHSVFFVSFYDLRTAKKAKDVLSGEKNGFTVKYAISQREIPKGSDSCTEDKNQGSVVYMANEAVEPENQEEVMDSIKKGKEHTVRFYNSKEALKFLNSLKTEHPRSQPKIVWDNDLRKRITLLKAAEEIVKTAPAGFFKGVSATEQPMKRQMEQENGPGTETMKRTKMSTNWMLALFDSFITENADRILANLG</sequence>
<keyword evidence="4" id="KW-1185">Reference proteome</keyword>
<keyword evidence="1" id="KW-0694">RNA-binding</keyword>
<dbReference type="InterPro" id="IPR000504">
    <property type="entry name" value="RRM_dom"/>
</dbReference>
<evidence type="ECO:0000259" key="2">
    <source>
        <dbReference type="PROSITE" id="PS50102"/>
    </source>
</evidence>
<evidence type="ECO:0000313" key="3">
    <source>
        <dbReference type="EMBL" id="KFG26286.1"/>
    </source>
</evidence>
<dbReference type="Proteomes" id="UP000054524">
    <property type="component" value="Unassembled WGS sequence"/>
</dbReference>
<dbReference type="InterPro" id="IPR012677">
    <property type="entry name" value="Nucleotide-bd_a/b_plait_sf"/>
</dbReference>
<dbReference type="InterPro" id="IPR035979">
    <property type="entry name" value="RBD_domain_sf"/>
</dbReference>
<dbReference type="Pfam" id="PF00076">
    <property type="entry name" value="RRM_1"/>
    <property type="match status" value="1"/>
</dbReference>